<evidence type="ECO:0000256" key="11">
    <source>
        <dbReference type="ARBA" id="ARBA00023170"/>
    </source>
</evidence>
<evidence type="ECO:0000256" key="1">
    <source>
        <dbReference type="ARBA" id="ARBA00004251"/>
    </source>
</evidence>
<reference evidence="15 16" key="1">
    <citation type="journal article" date="2011" name="Science">
        <title>The Selaginella genome identifies genetic changes associated with the evolution of vascular plants.</title>
        <authorList>
            <person name="Banks J.A."/>
            <person name="Nishiyama T."/>
            <person name="Hasebe M."/>
            <person name="Bowman J.L."/>
            <person name="Gribskov M."/>
            <person name="dePamphilis C."/>
            <person name="Albert V.A."/>
            <person name="Aono N."/>
            <person name="Aoyama T."/>
            <person name="Ambrose B.A."/>
            <person name="Ashton N.W."/>
            <person name="Axtell M.J."/>
            <person name="Barker E."/>
            <person name="Barker M.S."/>
            <person name="Bennetzen J.L."/>
            <person name="Bonawitz N.D."/>
            <person name="Chapple C."/>
            <person name="Cheng C."/>
            <person name="Correa L.G."/>
            <person name="Dacre M."/>
            <person name="DeBarry J."/>
            <person name="Dreyer I."/>
            <person name="Elias M."/>
            <person name="Engstrom E.M."/>
            <person name="Estelle M."/>
            <person name="Feng L."/>
            <person name="Finet C."/>
            <person name="Floyd S.K."/>
            <person name="Frommer W.B."/>
            <person name="Fujita T."/>
            <person name="Gramzow L."/>
            <person name="Gutensohn M."/>
            <person name="Harholt J."/>
            <person name="Hattori M."/>
            <person name="Heyl A."/>
            <person name="Hirai T."/>
            <person name="Hiwatashi Y."/>
            <person name="Ishikawa M."/>
            <person name="Iwata M."/>
            <person name="Karol K.G."/>
            <person name="Koehler B."/>
            <person name="Kolukisaoglu U."/>
            <person name="Kubo M."/>
            <person name="Kurata T."/>
            <person name="Lalonde S."/>
            <person name="Li K."/>
            <person name="Li Y."/>
            <person name="Litt A."/>
            <person name="Lyons E."/>
            <person name="Manning G."/>
            <person name="Maruyama T."/>
            <person name="Michael T.P."/>
            <person name="Mikami K."/>
            <person name="Miyazaki S."/>
            <person name="Morinaga S."/>
            <person name="Murata T."/>
            <person name="Mueller-Roeber B."/>
            <person name="Nelson D.R."/>
            <person name="Obara M."/>
            <person name="Oguri Y."/>
            <person name="Olmstead R.G."/>
            <person name="Onodera N."/>
            <person name="Petersen B.L."/>
            <person name="Pils B."/>
            <person name="Prigge M."/>
            <person name="Rensing S.A."/>
            <person name="Riano-Pachon D.M."/>
            <person name="Roberts A.W."/>
            <person name="Sato Y."/>
            <person name="Scheller H.V."/>
            <person name="Schulz B."/>
            <person name="Schulz C."/>
            <person name="Shakirov E.V."/>
            <person name="Shibagaki N."/>
            <person name="Shinohara N."/>
            <person name="Shippen D.E."/>
            <person name="Soerensen I."/>
            <person name="Sotooka R."/>
            <person name="Sugimoto N."/>
            <person name="Sugita M."/>
            <person name="Sumikawa N."/>
            <person name="Tanurdzic M."/>
            <person name="Theissen G."/>
            <person name="Ulvskov P."/>
            <person name="Wakazuki S."/>
            <person name="Weng J.K."/>
            <person name="Willats W.W."/>
            <person name="Wipf D."/>
            <person name="Wolf P.G."/>
            <person name="Yang L."/>
            <person name="Zimmer A.D."/>
            <person name="Zhu Q."/>
            <person name="Mitros T."/>
            <person name="Hellsten U."/>
            <person name="Loque D."/>
            <person name="Otillar R."/>
            <person name="Salamov A."/>
            <person name="Schmutz J."/>
            <person name="Shapiro H."/>
            <person name="Lindquist E."/>
            <person name="Lucas S."/>
            <person name="Rokhsar D."/>
            <person name="Grigoriev I.V."/>
        </authorList>
    </citation>
    <scope>NUCLEOTIDE SEQUENCE [LARGE SCALE GENOMIC DNA]</scope>
</reference>
<dbReference type="PANTHER" id="PTHR47982:SF57">
    <property type="entry name" value="PROTEIN KINASE DOMAIN-CONTAINING PROTEIN"/>
    <property type="match status" value="1"/>
</dbReference>
<dbReference type="InParanoid" id="D8SWX5"/>
<gene>
    <name evidence="15" type="ORF">SELMODRAFT_126822</name>
</gene>
<keyword evidence="4" id="KW-0808">Transferase</keyword>
<evidence type="ECO:0000256" key="3">
    <source>
        <dbReference type="ARBA" id="ARBA00022475"/>
    </source>
</evidence>
<keyword evidence="16" id="KW-1185">Reference proteome</keyword>
<evidence type="ECO:0000256" key="12">
    <source>
        <dbReference type="ARBA" id="ARBA00023180"/>
    </source>
</evidence>
<keyword evidence="8" id="KW-0067">ATP-binding</keyword>
<dbReference type="GO" id="GO:0002229">
    <property type="term" value="P:defense response to oomycetes"/>
    <property type="evidence" value="ECO:0007669"/>
    <property type="project" value="UniProtKB-ARBA"/>
</dbReference>
<feature type="non-terminal residue" evidence="15">
    <location>
        <position position="1"/>
    </location>
</feature>
<keyword evidence="9" id="KW-1133">Transmembrane helix</keyword>
<dbReference type="GO" id="GO:0005524">
    <property type="term" value="F:ATP binding"/>
    <property type="evidence" value="ECO:0007669"/>
    <property type="project" value="UniProtKB-KW"/>
</dbReference>
<dbReference type="HOGENOM" id="CLU_000288_21_4_1"/>
<evidence type="ECO:0000313" key="15">
    <source>
        <dbReference type="EMBL" id="EFJ11100.1"/>
    </source>
</evidence>
<keyword evidence="3" id="KW-1003">Cell membrane</keyword>
<dbReference type="InterPro" id="IPR008271">
    <property type="entry name" value="Ser/Thr_kinase_AS"/>
</dbReference>
<keyword evidence="6" id="KW-0732">Signal</keyword>
<dbReference type="GO" id="GO:0004674">
    <property type="term" value="F:protein serine/threonine kinase activity"/>
    <property type="evidence" value="ECO:0007669"/>
    <property type="project" value="UniProtKB-EC"/>
</dbReference>
<proteinExistence type="predicted"/>
<dbReference type="Proteomes" id="UP000001514">
    <property type="component" value="Unassembled WGS sequence"/>
</dbReference>
<dbReference type="InterPro" id="IPR000719">
    <property type="entry name" value="Prot_kinase_dom"/>
</dbReference>
<dbReference type="Pfam" id="PF00069">
    <property type="entry name" value="Pkinase"/>
    <property type="match status" value="1"/>
</dbReference>
<organism evidence="16">
    <name type="scientific">Selaginella moellendorffii</name>
    <name type="common">Spikemoss</name>
    <dbReference type="NCBI Taxonomy" id="88036"/>
    <lineage>
        <taxon>Eukaryota</taxon>
        <taxon>Viridiplantae</taxon>
        <taxon>Streptophyta</taxon>
        <taxon>Embryophyta</taxon>
        <taxon>Tracheophyta</taxon>
        <taxon>Lycopodiopsida</taxon>
        <taxon>Selaginellales</taxon>
        <taxon>Selaginellaceae</taxon>
        <taxon>Selaginella</taxon>
    </lineage>
</organism>
<sequence>ELYRFSRKEIWKATRNFSSENYLGSGSAGLVHKGVLPSGQLVAIKHIDKEKKADTFFQEVESLSKVRHPNLVSLLGYCQSFEGYYLVYEFCANGNLWQWLFGDRPPLTWEERLNIAVGSARGLFFLHTNVGGAIIHRDVKPTNILLNDNMEAKLSDFGLSKFITMEESHVFTEVKGTSGYLDPEYMSRGQLTLASDIYSFGIVLLQLVSGRRSIDFALQHRYSLVRAVSGNHFTQSSLPFLLFQAQRVAERGSDIHKFADPLMDRKFSAAAALKIVEIAVFCTAQSSYDRPTIKEINETLEAAVKTSKADYVSRSFSSLLDIHKRFSLFQELQDSSRTHSSPSRTTLPLPPNRVLPR</sequence>
<name>D8SWX5_SELML</name>
<dbReference type="InterPro" id="IPR047117">
    <property type="entry name" value="PERK1-13-like"/>
</dbReference>
<evidence type="ECO:0000256" key="2">
    <source>
        <dbReference type="ARBA" id="ARBA00012513"/>
    </source>
</evidence>
<dbReference type="SMART" id="SM00220">
    <property type="entry name" value="S_TKc"/>
    <property type="match status" value="1"/>
</dbReference>
<dbReference type="GO" id="GO:0005886">
    <property type="term" value="C:plasma membrane"/>
    <property type="evidence" value="ECO:0000318"/>
    <property type="project" value="GO_Central"/>
</dbReference>
<evidence type="ECO:0000256" key="5">
    <source>
        <dbReference type="ARBA" id="ARBA00022692"/>
    </source>
</evidence>
<comment type="subcellular location">
    <subcellularLocation>
        <location evidence="1">Cell membrane</location>
        <topology evidence="1">Single-pass type I membrane protein</topology>
    </subcellularLocation>
</comment>
<keyword evidence="5" id="KW-0812">Transmembrane</keyword>
<feature type="compositionally biased region" description="Pro residues" evidence="13">
    <location>
        <begin position="348"/>
        <end position="357"/>
    </location>
</feature>
<dbReference type="AlphaFoldDB" id="D8SWX5"/>
<dbReference type="Gene3D" id="1.10.510.10">
    <property type="entry name" value="Transferase(Phosphotransferase) domain 1"/>
    <property type="match status" value="1"/>
</dbReference>
<dbReference type="PANTHER" id="PTHR47982">
    <property type="entry name" value="PROLINE-RICH RECEPTOR-LIKE PROTEIN KINASE PERK4"/>
    <property type="match status" value="1"/>
</dbReference>
<dbReference type="FunFam" id="1.10.510.10:FF:000240">
    <property type="entry name" value="Lectin-domain containing receptor kinase A4.3"/>
    <property type="match status" value="1"/>
</dbReference>
<evidence type="ECO:0000259" key="14">
    <source>
        <dbReference type="PROSITE" id="PS50011"/>
    </source>
</evidence>
<dbReference type="Gene3D" id="3.30.200.20">
    <property type="entry name" value="Phosphorylase Kinase, domain 1"/>
    <property type="match status" value="1"/>
</dbReference>
<dbReference type="eggNOG" id="KOG1187">
    <property type="taxonomic scope" value="Eukaryota"/>
</dbReference>
<evidence type="ECO:0000256" key="7">
    <source>
        <dbReference type="ARBA" id="ARBA00022741"/>
    </source>
</evidence>
<feature type="compositionally biased region" description="Low complexity" evidence="13">
    <location>
        <begin position="338"/>
        <end position="347"/>
    </location>
</feature>
<protein>
    <recommendedName>
        <fullName evidence="2">non-specific serine/threonine protein kinase</fullName>
        <ecNumber evidence="2">2.7.11.1</ecNumber>
    </recommendedName>
</protein>
<evidence type="ECO:0000256" key="13">
    <source>
        <dbReference type="SAM" id="MobiDB-lite"/>
    </source>
</evidence>
<dbReference type="EMBL" id="GL377649">
    <property type="protein sequence ID" value="EFJ11100.1"/>
    <property type="molecule type" value="Genomic_DNA"/>
</dbReference>
<feature type="domain" description="Protein kinase" evidence="14">
    <location>
        <begin position="17"/>
        <end position="304"/>
    </location>
</feature>
<keyword evidence="12" id="KW-0325">Glycoprotein</keyword>
<evidence type="ECO:0000256" key="6">
    <source>
        <dbReference type="ARBA" id="ARBA00022729"/>
    </source>
</evidence>
<evidence type="ECO:0000256" key="4">
    <source>
        <dbReference type="ARBA" id="ARBA00022679"/>
    </source>
</evidence>
<accession>D8SWX5</accession>
<dbReference type="Gramene" id="EFJ11100">
    <property type="protein sequence ID" value="EFJ11100"/>
    <property type="gene ID" value="SELMODRAFT_126822"/>
</dbReference>
<dbReference type="InterPro" id="IPR011009">
    <property type="entry name" value="Kinase-like_dom_sf"/>
</dbReference>
<evidence type="ECO:0000256" key="8">
    <source>
        <dbReference type="ARBA" id="ARBA00022840"/>
    </source>
</evidence>
<evidence type="ECO:0000256" key="10">
    <source>
        <dbReference type="ARBA" id="ARBA00023136"/>
    </source>
</evidence>
<evidence type="ECO:0000256" key="9">
    <source>
        <dbReference type="ARBA" id="ARBA00022989"/>
    </source>
</evidence>
<dbReference type="PROSITE" id="PS50011">
    <property type="entry name" value="PROTEIN_KINASE_DOM"/>
    <property type="match status" value="1"/>
</dbReference>
<keyword evidence="10" id="KW-0472">Membrane</keyword>
<keyword evidence="11" id="KW-0675">Receptor</keyword>
<keyword evidence="7" id="KW-0547">Nucleotide-binding</keyword>
<feature type="region of interest" description="Disordered" evidence="13">
    <location>
        <begin position="333"/>
        <end position="357"/>
    </location>
</feature>
<dbReference type="OMA" id="FCHTRRR"/>
<evidence type="ECO:0000313" key="16">
    <source>
        <dbReference type="Proteomes" id="UP000001514"/>
    </source>
</evidence>
<dbReference type="EC" id="2.7.11.1" evidence="2"/>
<dbReference type="STRING" id="88036.D8SWX5"/>
<dbReference type="SUPFAM" id="SSF56112">
    <property type="entry name" value="Protein kinase-like (PK-like)"/>
    <property type="match status" value="1"/>
</dbReference>
<dbReference type="PROSITE" id="PS00108">
    <property type="entry name" value="PROTEIN_KINASE_ST"/>
    <property type="match status" value="1"/>
</dbReference>
<dbReference type="KEGG" id="smo:SELMODRAFT_126822"/>